<dbReference type="WBParaSite" id="ACAC_0000492901-mRNA-1">
    <property type="protein sequence ID" value="ACAC_0000492901-mRNA-1"/>
    <property type="gene ID" value="ACAC_0000492901"/>
</dbReference>
<dbReference type="Proteomes" id="UP000035642">
    <property type="component" value="Unassembled WGS sequence"/>
</dbReference>
<evidence type="ECO:0000256" key="1">
    <source>
        <dbReference type="SAM" id="SignalP"/>
    </source>
</evidence>
<name>A0A0K0D4D4_ANGCA</name>
<evidence type="ECO:0000313" key="2">
    <source>
        <dbReference type="Proteomes" id="UP000035642"/>
    </source>
</evidence>
<protein>
    <submittedName>
        <fullName evidence="3">Secreted protein</fullName>
    </submittedName>
</protein>
<evidence type="ECO:0000313" key="3">
    <source>
        <dbReference type="WBParaSite" id="ACAC_0000492901-mRNA-1"/>
    </source>
</evidence>
<keyword evidence="1" id="KW-0732">Signal</keyword>
<organism evidence="2 3">
    <name type="scientific">Angiostrongylus cantonensis</name>
    <name type="common">Rat lungworm</name>
    <dbReference type="NCBI Taxonomy" id="6313"/>
    <lineage>
        <taxon>Eukaryota</taxon>
        <taxon>Metazoa</taxon>
        <taxon>Ecdysozoa</taxon>
        <taxon>Nematoda</taxon>
        <taxon>Chromadorea</taxon>
        <taxon>Rhabditida</taxon>
        <taxon>Rhabditina</taxon>
        <taxon>Rhabditomorpha</taxon>
        <taxon>Strongyloidea</taxon>
        <taxon>Metastrongylidae</taxon>
        <taxon>Angiostrongylus</taxon>
    </lineage>
</organism>
<feature type="chain" id="PRO_5005326505" evidence="1">
    <location>
        <begin position="22"/>
        <end position="85"/>
    </location>
</feature>
<reference evidence="3" key="2">
    <citation type="submission" date="2017-02" db="UniProtKB">
        <authorList>
            <consortium name="WormBaseParasite"/>
        </authorList>
    </citation>
    <scope>IDENTIFICATION</scope>
</reference>
<reference evidence="2" key="1">
    <citation type="submission" date="2012-09" db="EMBL/GenBank/DDBJ databases">
        <authorList>
            <person name="Martin A.A."/>
        </authorList>
    </citation>
    <scope>NUCLEOTIDE SEQUENCE</scope>
</reference>
<feature type="signal peptide" evidence="1">
    <location>
        <begin position="1"/>
        <end position="21"/>
    </location>
</feature>
<sequence>MKIIVALPICVLYCVVSIGSGETCFRSEILRKRLEYRNGGDAHTLFVNAIKDFASYLRVEIDNNIIPKPDSDVCYVDIYEKLDFE</sequence>
<keyword evidence="2" id="KW-1185">Reference proteome</keyword>
<accession>A0A0K0D4D4</accession>
<dbReference type="AlphaFoldDB" id="A0A0K0D4D4"/>
<proteinExistence type="predicted"/>